<dbReference type="OrthoDB" id="510914at2"/>
<dbReference type="SMART" id="SM00909">
    <property type="entry name" value="Germane"/>
    <property type="match status" value="1"/>
</dbReference>
<accession>A0A1U7HG76</accession>
<sequence length="210" mass="22524">MQDRPKKPKNNRLSLGVIAGITIAALAIGGGASWLAYRTLTASKTPSEPTVTQSKPTTAPPDQSPIQEEGAQVYWLADSGGRLKLLPTKVAVQKSASEQERLETAFKELLAGPKKSSETTAIPEGTKLLDLTVEKDGVHLNLSQEFTTGGGSASMMGRLGQIVYTATSVDPNTQVWIDVEGKPLELLGEGEGLMVEQPMTRKIFETDFEL</sequence>
<dbReference type="AlphaFoldDB" id="A0A1U7HG76"/>
<feature type="domain" description="GerMN" evidence="3">
    <location>
        <begin position="102"/>
        <end position="188"/>
    </location>
</feature>
<gene>
    <name evidence="4" type="ORF">NIES593_12480</name>
</gene>
<dbReference type="InterPro" id="IPR019606">
    <property type="entry name" value="GerMN"/>
</dbReference>
<keyword evidence="5" id="KW-1185">Reference proteome</keyword>
<evidence type="ECO:0000313" key="5">
    <source>
        <dbReference type="Proteomes" id="UP000186868"/>
    </source>
</evidence>
<proteinExistence type="predicted"/>
<dbReference type="Pfam" id="PF10646">
    <property type="entry name" value="Germane"/>
    <property type="match status" value="1"/>
</dbReference>
<dbReference type="Proteomes" id="UP000186868">
    <property type="component" value="Unassembled WGS sequence"/>
</dbReference>
<reference evidence="4 5" key="1">
    <citation type="submission" date="2016-11" db="EMBL/GenBank/DDBJ databases">
        <title>Draft Genome Sequences of Nine Cyanobacterial Strains from Diverse Habitats.</title>
        <authorList>
            <person name="Zhu T."/>
            <person name="Hou S."/>
            <person name="Lu X."/>
            <person name="Hess W.R."/>
        </authorList>
    </citation>
    <scope>NUCLEOTIDE SEQUENCE [LARGE SCALE GENOMIC DNA]</scope>
    <source>
        <strain evidence="4 5">NIES-593</strain>
    </source>
</reference>
<dbReference type="STRING" id="1921803.NIES593_12480"/>
<feature type="region of interest" description="Disordered" evidence="1">
    <location>
        <begin position="45"/>
        <end position="65"/>
    </location>
</feature>
<feature type="transmembrane region" description="Helical" evidence="2">
    <location>
        <begin position="12"/>
        <end position="37"/>
    </location>
</feature>
<organism evidence="4 5">
    <name type="scientific">Hydrococcus rivularis NIES-593</name>
    <dbReference type="NCBI Taxonomy" id="1921803"/>
    <lineage>
        <taxon>Bacteria</taxon>
        <taxon>Bacillati</taxon>
        <taxon>Cyanobacteriota</taxon>
        <taxon>Cyanophyceae</taxon>
        <taxon>Pleurocapsales</taxon>
        <taxon>Hydrococcaceae</taxon>
        <taxon>Hydrococcus</taxon>
    </lineage>
</organism>
<name>A0A1U7HG76_9CYAN</name>
<keyword evidence="2" id="KW-0812">Transmembrane</keyword>
<feature type="compositionally biased region" description="Polar residues" evidence="1">
    <location>
        <begin position="45"/>
        <end position="57"/>
    </location>
</feature>
<evidence type="ECO:0000256" key="2">
    <source>
        <dbReference type="SAM" id="Phobius"/>
    </source>
</evidence>
<keyword evidence="2" id="KW-1133">Transmembrane helix</keyword>
<keyword evidence="2" id="KW-0472">Membrane</keyword>
<evidence type="ECO:0000259" key="3">
    <source>
        <dbReference type="SMART" id="SM00909"/>
    </source>
</evidence>
<dbReference type="RefSeq" id="WP_073599897.1">
    <property type="nucleotide sequence ID" value="NZ_MRCB01000013.1"/>
</dbReference>
<evidence type="ECO:0000313" key="4">
    <source>
        <dbReference type="EMBL" id="OKH22602.1"/>
    </source>
</evidence>
<protein>
    <submittedName>
        <fullName evidence="4">Spore germination protein</fullName>
    </submittedName>
</protein>
<evidence type="ECO:0000256" key="1">
    <source>
        <dbReference type="SAM" id="MobiDB-lite"/>
    </source>
</evidence>
<comment type="caution">
    <text evidence="4">The sequence shown here is derived from an EMBL/GenBank/DDBJ whole genome shotgun (WGS) entry which is preliminary data.</text>
</comment>
<dbReference type="EMBL" id="MRCB01000013">
    <property type="protein sequence ID" value="OKH22602.1"/>
    <property type="molecule type" value="Genomic_DNA"/>
</dbReference>